<sequence length="118" mass="13127">MSTKGAVFGVENRTRTIDEINQYQLGRYISSNEAIWRILSFEKVSTSHTGQGSGGALRFIYDRCVRPFIHSSSKQFGMLLLALTVNQCTWADILRRIENGGRAGLCHVSCSLPRVTSS</sequence>
<gene>
    <name evidence="1" type="ORF">MEUPH1_LOCUS23276</name>
</gene>
<accession>A0AAV0XNL1</accession>
<protein>
    <submittedName>
        <fullName evidence="1">Uncharacterized protein</fullName>
    </submittedName>
</protein>
<comment type="caution">
    <text evidence="1">The sequence shown here is derived from an EMBL/GenBank/DDBJ whole genome shotgun (WGS) entry which is preliminary data.</text>
</comment>
<dbReference type="EMBL" id="CARXXK010000005">
    <property type="protein sequence ID" value="CAI6368981.1"/>
    <property type="molecule type" value="Genomic_DNA"/>
</dbReference>
<keyword evidence="2" id="KW-1185">Reference proteome</keyword>
<reference evidence="1 2" key="1">
    <citation type="submission" date="2023-01" db="EMBL/GenBank/DDBJ databases">
        <authorList>
            <person name="Whitehead M."/>
        </authorList>
    </citation>
    <scope>NUCLEOTIDE SEQUENCE [LARGE SCALE GENOMIC DNA]</scope>
</reference>
<evidence type="ECO:0000313" key="1">
    <source>
        <dbReference type="EMBL" id="CAI6368981.1"/>
    </source>
</evidence>
<organism evidence="1 2">
    <name type="scientific">Macrosiphum euphorbiae</name>
    <name type="common">potato aphid</name>
    <dbReference type="NCBI Taxonomy" id="13131"/>
    <lineage>
        <taxon>Eukaryota</taxon>
        <taxon>Metazoa</taxon>
        <taxon>Ecdysozoa</taxon>
        <taxon>Arthropoda</taxon>
        <taxon>Hexapoda</taxon>
        <taxon>Insecta</taxon>
        <taxon>Pterygota</taxon>
        <taxon>Neoptera</taxon>
        <taxon>Paraneoptera</taxon>
        <taxon>Hemiptera</taxon>
        <taxon>Sternorrhyncha</taxon>
        <taxon>Aphidomorpha</taxon>
        <taxon>Aphidoidea</taxon>
        <taxon>Aphididae</taxon>
        <taxon>Macrosiphini</taxon>
        <taxon>Macrosiphum</taxon>
    </lineage>
</organism>
<dbReference type="AlphaFoldDB" id="A0AAV0XNL1"/>
<proteinExistence type="predicted"/>
<dbReference type="Proteomes" id="UP001160148">
    <property type="component" value="Unassembled WGS sequence"/>
</dbReference>
<evidence type="ECO:0000313" key="2">
    <source>
        <dbReference type="Proteomes" id="UP001160148"/>
    </source>
</evidence>
<name>A0AAV0XNL1_9HEMI</name>